<accession>R1H4C0</accession>
<name>R1H4C0_9GAMM</name>
<evidence type="ECO:0000313" key="3">
    <source>
        <dbReference type="Proteomes" id="UP000013526"/>
    </source>
</evidence>
<evidence type="ECO:0008006" key="4">
    <source>
        <dbReference type="Google" id="ProtNLM"/>
    </source>
</evidence>
<proteinExistence type="predicted"/>
<dbReference type="AlphaFoldDB" id="R1H4C0"/>
<organism evidence="2 3">
    <name type="scientific">Aeromonas molluscorum 848</name>
    <dbReference type="NCBI Taxonomy" id="1268236"/>
    <lineage>
        <taxon>Bacteria</taxon>
        <taxon>Pseudomonadati</taxon>
        <taxon>Pseudomonadota</taxon>
        <taxon>Gammaproteobacteria</taxon>
        <taxon>Aeromonadales</taxon>
        <taxon>Aeromonadaceae</taxon>
        <taxon>Aeromonas</taxon>
    </lineage>
</organism>
<comment type="caution">
    <text evidence="2">The sequence shown here is derived from an EMBL/GenBank/DDBJ whole genome shotgun (WGS) entry which is preliminary data.</text>
</comment>
<dbReference type="Proteomes" id="UP000013526">
    <property type="component" value="Unassembled WGS sequence"/>
</dbReference>
<gene>
    <name evidence="2" type="ORF">G113_09070</name>
</gene>
<dbReference type="EMBL" id="AQGQ01000047">
    <property type="protein sequence ID" value="EOD55401.1"/>
    <property type="molecule type" value="Genomic_DNA"/>
</dbReference>
<protein>
    <recommendedName>
        <fullName evidence="4">DUF4243 domain-containing protein</fullName>
    </recommendedName>
</protein>
<keyword evidence="3" id="KW-1185">Reference proteome</keyword>
<dbReference type="OrthoDB" id="6457937at2"/>
<evidence type="ECO:0000256" key="1">
    <source>
        <dbReference type="ARBA" id="ARBA00023002"/>
    </source>
</evidence>
<dbReference type="PATRIC" id="fig|1268236.3.peg.1791"/>
<dbReference type="GO" id="GO:0016491">
    <property type="term" value="F:oxidoreductase activity"/>
    <property type="evidence" value="ECO:0007669"/>
    <property type="project" value="UniProtKB-KW"/>
</dbReference>
<reference evidence="2 3" key="1">
    <citation type="journal article" date="2013" name="Genome Announc.">
        <title>Draft Genome Sequence of Aeromonas molluscorum Strain 848TT, Isolated from Bivalve Molluscs.</title>
        <authorList>
            <person name="Spataro N."/>
            <person name="Farfan M."/>
            <person name="Albarral V."/>
            <person name="Sanglas A."/>
            <person name="Loren J.G."/>
            <person name="Fuste M.C."/>
            <person name="Bosch E."/>
        </authorList>
    </citation>
    <scope>NUCLEOTIDE SEQUENCE [LARGE SCALE GENOMIC DNA]</scope>
    <source>
        <strain evidence="2 3">848</strain>
    </source>
</reference>
<dbReference type="Pfam" id="PF14027">
    <property type="entry name" value="Questin_oxidase"/>
    <property type="match status" value="1"/>
</dbReference>
<dbReference type="RefSeq" id="WP_005899187.1">
    <property type="nucleotide sequence ID" value="NZ_AQGQ01000047.1"/>
</dbReference>
<sequence>MMSLHNLLDANQQFALNGRGTTNHCPMALHALAEMGADEARLNDFFAYWLRDKALPASPGSRLADEGQDPEARFSQLRADFSGKVAKEGWQPLFAQIVAQGISPASGAFHPMIRLACAIENGHQGEQAAALAAWHCKPLHLPQGLGAPCPDLPALLARLHETLGGWHSNQRWITARLRQVAEMPSFVQALPNSLARQKLTQKHDGPDDLLGTLAELALALYWQTRDFTVLHLVTGTRAASLIAAQLGEPLRGDFIRLLWQGVAAAYVTVGAPALGAPRWPDLGAISWQQVTTLAIASDDDHCIKLVHTCWRERAVSPHYLAVAAREVGLLADDRPDERHTAAR</sequence>
<dbReference type="InterPro" id="IPR025337">
    <property type="entry name" value="Questin_oxidase-like"/>
</dbReference>
<keyword evidence="1" id="KW-0560">Oxidoreductase</keyword>
<evidence type="ECO:0000313" key="2">
    <source>
        <dbReference type="EMBL" id="EOD55401.1"/>
    </source>
</evidence>